<dbReference type="PROSITE" id="PS51257">
    <property type="entry name" value="PROKAR_LIPOPROTEIN"/>
    <property type="match status" value="1"/>
</dbReference>
<keyword evidence="3" id="KW-0274">FAD</keyword>
<dbReference type="EMBL" id="PPTY01000022">
    <property type="protein sequence ID" value="RDB83621.1"/>
    <property type="molecule type" value="Genomic_DNA"/>
</dbReference>
<dbReference type="Gene3D" id="3.50.50.60">
    <property type="entry name" value="FAD/NAD(P)-binding domain"/>
    <property type="match status" value="2"/>
</dbReference>
<dbReference type="InterPro" id="IPR036188">
    <property type="entry name" value="FAD/NAD-bd_sf"/>
</dbReference>
<dbReference type="Proteomes" id="UP000253857">
    <property type="component" value="Unassembled WGS sequence"/>
</dbReference>
<dbReference type="InterPro" id="IPR006311">
    <property type="entry name" value="TAT_signal"/>
</dbReference>
<dbReference type="PANTHER" id="PTHR43400">
    <property type="entry name" value="FUMARATE REDUCTASE"/>
    <property type="match status" value="1"/>
</dbReference>
<evidence type="ECO:0000313" key="7">
    <source>
        <dbReference type="EMBL" id="RDB69805.1"/>
    </source>
</evidence>
<evidence type="ECO:0000313" key="9">
    <source>
        <dbReference type="EMBL" id="RDB83621.1"/>
    </source>
</evidence>
<protein>
    <submittedName>
        <fullName evidence="7">FAD-binding protein</fullName>
    </submittedName>
</protein>
<evidence type="ECO:0000256" key="1">
    <source>
        <dbReference type="ARBA" id="ARBA00001974"/>
    </source>
</evidence>
<evidence type="ECO:0000313" key="12">
    <source>
        <dbReference type="Proteomes" id="UP000253857"/>
    </source>
</evidence>
<dbReference type="EMBL" id="PPTX01000019">
    <property type="protein sequence ID" value="RDB77121.1"/>
    <property type="molecule type" value="Genomic_DNA"/>
</dbReference>
<organism evidence="7 14">
    <name type="scientific">Eggerthella lenta</name>
    <name type="common">Eubacterium lentum</name>
    <dbReference type="NCBI Taxonomy" id="84112"/>
    <lineage>
        <taxon>Bacteria</taxon>
        <taxon>Bacillati</taxon>
        <taxon>Actinomycetota</taxon>
        <taxon>Coriobacteriia</taxon>
        <taxon>Eggerthellales</taxon>
        <taxon>Eggerthellaceae</taxon>
        <taxon>Eggerthella</taxon>
    </lineage>
</organism>
<evidence type="ECO:0000256" key="3">
    <source>
        <dbReference type="ARBA" id="ARBA00022827"/>
    </source>
</evidence>
<gene>
    <name evidence="10" type="ORF">C1853_02290</name>
    <name evidence="9" type="ORF">C1871_11155</name>
    <name evidence="8" type="ORF">C1872_11730</name>
    <name evidence="7" type="ORF">C1875_09180</name>
    <name evidence="6" type="ORF">GO726_02795</name>
</gene>
<keyword evidence="4" id="KW-0560">Oxidoreductase</keyword>
<evidence type="ECO:0000313" key="14">
    <source>
        <dbReference type="Proteomes" id="UP000253970"/>
    </source>
</evidence>
<evidence type="ECO:0000313" key="8">
    <source>
        <dbReference type="EMBL" id="RDB77121.1"/>
    </source>
</evidence>
<dbReference type="PANTHER" id="PTHR43400:SF7">
    <property type="entry name" value="FAD-DEPENDENT OXIDOREDUCTASE 2 FAD BINDING DOMAIN-CONTAINING PROTEIN"/>
    <property type="match status" value="1"/>
</dbReference>
<evidence type="ECO:0000259" key="5">
    <source>
        <dbReference type="Pfam" id="PF00890"/>
    </source>
</evidence>
<evidence type="ECO:0000313" key="11">
    <source>
        <dbReference type="Proteomes" id="UP000253752"/>
    </source>
</evidence>
<reference evidence="11 12" key="1">
    <citation type="journal article" date="2018" name="Elife">
        <title>Discovery and characterization of a prevalent human gut bacterial enzyme sufficient for the inactivation of a family of plant toxins.</title>
        <authorList>
            <person name="Koppel N."/>
            <person name="Bisanz J.E."/>
            <person name="Pandelia M.E."/>
            <person name="Turnbaugh P.J."/>
            <person name="Balskus E.P."/>
        </authorList>
    </citation>
    <scope>NUCLEOTIDE SEQUENCE [LARGE SCALE GENOMIC DNA]</scope>
    <source>
        <strain evidence="10 13">16A</strain>
        <strain evidence="9 12">FAA1-1-60AUCSF</strain>
        <strain evidence="8 11">MR1 #12</strain>
        <strain evidence="7 14">W1 BHI 6</strain>
    </source>
</reference>
<feature type="domain" description="FAD-dependent oxidoreductase 2 FAD-binding" evidence="5">
    <location>
        <begin position="131"/>
        <end position="626"/>
    </location>
</feature>
<dbReference type="EMBL" id="WPOM01000004">
    <property type="protein sequence ID" value="MVN32103.1"/>
    <property type="molecule type" value="Genomic_DNA"/>
</dbReference>
<dbReference type="RefSeq" id="WP_009305851.1">
    <property type="nucleotide sequence ID" value="NZ_AP025575.1"/>
</dbReference>
<comment type="cofactor">
    <cofactor evidence="1">
        <name>FAD</name>
        <dbReference type="ChEBI" id="CHEBI:57692"/>
    </cofactor>
</comment>
<dbReference type="Proteomes" id="UP000253970">
    <property type="component" value="Unassembled WGS sequence"/>
</dbReference>
<dbReference type="Pfam" id="PF00890">
    <property type="entry name" value="FAD_binding_2"/>
    <property type="match status" value="1"/>
</dbReference>
<dbReference type="InterPro" id="IPR027477">
    <property type="entry name" value="Succ_DH/fumarate_Rdtase_cat_sf"/>
</dbReference>
<dbReference type="Proteomes" id="UP000253915">
    <property type="component" value="Unassembled WGS sequence"/>
</dbReference>
<evidence type="ECO:0000256" key="2">
    <source>
        <dbReference type="ARBA" id="ARBA00022630"/>
    </source>
</evidence>
<dbReference type="Proteomes" id="UP000436429">
    <property type="component" value="Unassembled WGS sequence"/>
</dbReference>
<dbReference type="OMA" id="MACYNSK"/>
<dbReference type="Proteomes" id="UP000253752">
    <property type="component" value="Unassembled WGS sequence"/>
</dbReference>
<sequence>MGTTSKHSWSRRDFLKGAAAGTMSVAALGALGGCSPQQSASTASAAAADSGEAGTYDVMQELSTFNRGQNASAKAPTTPEEYIALKGDGVLSAGGGCEQLGIKPADFMLNKPAWLGDAPVVSDIADTEDCDVLVIGAGNAGTVAALRCQEEGANVFLADMQTYDEYDEYACDMACYNSKLFLDKGTPEIDTTEVFNEYMRLSRGHAHQKIVRDYAMRSGEMLDWMVGHIPAEYVEKYAKTSNYKGNDNFNGECCGQRSWPAMTQWRDEESNINMWPFVIRSVHAAFEEAGGTIKWGYQGVVLVQDGDAVTGAVFQDVDGAYHQINAKAVVVAAGDFGGNPDMRLDLSDQMRNLAWSYGNDRTDATSIGGMGRDGSGIRMCMWAGGTMEGGPRAGQAAGINGVPGFAFGGAWPCFGNDGKRFMNETMVKHGSNGYLDMLPEGQLLVNVTDANWEEYLSHQGYGHETMDRSSDYMVEEVRENMANYKTGKDGFDVRAFSRFGKEYSTVYAADTLEELAEIVGYTGEAKTNFLAEVERYNELCAKGHDDDWGCDPQNLLPIKDAPFFASFGTTGGNPSGGLCQHAAICTDGRYQVLTGEKQPIAGLYAAGNTCGQRYGIQYATPTAGNSCGSALTSGYCAAESVIEDLKA</sequence>
<evidence type="ECO:0000256" key="4">
    <source>
        <dbReference type="ARBA" id="ARBA00023002"/>
    </source>
</evidence>
<dbReference type="InterPro" id="IPR003953">
    <property type="entry name" value="FAD-dep_OxRdtase_2_FAD-bd"/>
</dbReference>
<keyword evidence="2" id="KW-0285">Flavoprotein</keyword>
<reference evidence="6 15" key="2">
    <citation type="submission" date="2019-11" db="EMBL/GenBank/DDBJ databases">
        <title>Whole genome shotgun sequencing (WGS) data from Adlercreutzia equolifaciens ResAG-91, Eggerthella lenta MRI-F36, MRI-F37, MRI-F40, ResAG-49, ResAG-88, ResAG-121, ResAG-145, and Gordonibacter sp. ResAG-5, ResAG-26, ResAG-43, ResAG-50, ResAG-59.</title>
        <authorList>
            <person name="Stoll D.A."/>
            <person name="Danylec N."/>
            <person name="Franz C.M.A.P."/>
            <person name="Huch M."/>
        </authorList>
    </citation>
    <scope>NUCLEOTIDE SEQUENCE [LARGE SCALE GENOMIC DNA]</scope>
    <source>
        <strain evidence="6 15">ResAG-88</strain>
    </source>
</reference>
<name>A0A369MDF2_EGGLN</name>
<dbReference type="InterPro" id="IPR050315">
    <property type="entry name" value="FAD-oxidoreductase_2"/>
</dbReference>
<dbReference type="PROSITE" id="PS51318">
    <property type="entry name" value="TAT"/>
    <property type="match status" value="1"/>
</dbReference>
<dbReference type="EMBL" id="PPTU01000012">
    <property type="protein sequence ID" value="RDB69805.1"/>
    <property type="molecule type" value="Genomic_DNA"/>
</dbReference>
<dbReference type="SUPFAM" id="SSF56425">
    <property type="entry name" value="Succinate dehydrogenase/fumarate reductase flavoprotein, catalytic domain"/>
    <property type="match status" value="1"/>
</dbReference>
<dbReference type="EMBL" id="PPUQ01000002">
    <property type="protein sequence ID" value="RDC40948.1"/>
    <property type="molecule type" value="Genomic_DNA"/>
</dbReference>
<dbReference type="GeneID" id="69509741"/>
<evidence type="ECO:0000313" key="13">
    <source>
        <dbReference type="Proteomes" id="UP000253915"/>
    </source>
</evidence>
<dbReference type="Gene3D" id="3.90.700.10">
    <property type="entry name" value="Succinate dehydrogenase/fumarate reductase flavoprotein, catalytic domain"/>
    <property type="match status" value="1"/>
</dbReference>
<dbReference type="GO" id="GO:0033765">
    <property type="term" value="F:steroid dehydrogenase activity, acting on the CH-CH group of donors"/>
    <property type="evidence" value="ECO:0007669"/>
    <property type="project" value="UniProtKB-ARBA"/>
</dbReference>
<accession>A0A369MDF2</accession>
<comment type="caution">
    <text evidence="7">The sequence shown here is derived from an EMBL/GenBank/DDBJ whole genome shotgun (WGS) entry which is preliminary data.</text>
</comment>
<proteinExistence type="predicted"/>
<evidence type="ECO:0000313" key="15">
    <source>
        <dbReference type="Proteomes" id="UP000436429"/>
    </source>
</evidence>
<evidence type="ECO:0000313" key="6">
    <source>
        <dbReference type="EMBL" id="MVN32103.1"/>
    </source>
</evidence>
<dbReference type="AlphaFoldDB" id="A0A369MDF2"/>
<dbReference type="SUPFAM" id="SSF51905">
    <property type="entry name" value="FAD/NAD(P)-binding domain"/>
    <property type="match status" value="1"/>
</dbReference>
<evidence type="ECO:0000313" key="10">
    <source>
        <dbReference type="EMBL" id="RDC40948.1"/>
    </source>
</evidence>